<comment type="caution">
    <text evidence="1">The sequence shown here is derived from an EMBL/GenBank/DDBJ whole genome shotgun (WGS) entry which is preliminary data.</text>
</comment>
<organism evidence="1 2">
    <name type="scientific">Stachybotrys elegans</name>
    <dbReference type="NCBI Taxonomy" id="80388"/>
    <lineage>
        <taxon>Eukaryota</taxon>
        <taxon>Fungi</taxon>
        <taxon>Dikarya</taxon>
        <taxon>Ascomycota</taxon>
        <taxon>Pezizomycotina</taxon>
        <taxon>Sordariomycetes</taxon>
        <taxon>Hypocreomycetidae</taxon>
        <taxon>Hypocreales</taxon>
        <taxon>Stachybotryaceae</taxon>
        <taxon>Stachybotrys</taxon>
    </lineage>
</organism>
<dbReference type="OrthoDB" id="5429442at2759"/>
<protein>
    <submittedName>
        <fullName evidence="1">Uncharacterized protein</fullName>
    </submittedName>
</protein>
<reference evidence="1" key="1">
    <citation type="journal article" date="2021" name="Nat. Commun.">
        <title>Genetic determinants of endophytism in the Arabidopsis root mycobiome.</title>
        <authorList>
            <person name="Mesny F."/>
            <person name="Miyauchi S."/>
            <person name="Thiergart T."/>
            <person name="Pickel B."/>
            <person name="Atanasova L."/>
            <person name="Karlsson M."/>
            <person name="Huettel B."/>
            <person name="Barry K.W."/>
            <person name="Haridas S."/>
            <person name="Chen C."/>
            <person name="Bauer D."/>
            <person name="Andreopoulos W."/>
            <person name="Pangilinan J."/>
            <person name="LaButti K."/>
            <person name="Riley R."/>
            <person name="Lipzen A."/>
            <person name="Clum A."/>
            <person name="Drula E."/>
            <person name="Henrissat B."/>
            <person name="Kohler A."/>
            <person name="Grigoriev I.V."/>
            <person name="Martin F.M."/>
            <person name="Hacquard S."/>
        </authorList>
    </citation>
    <scope>NUCLEOTIDE SEQUENCE</scope>
    <source>
        <strain evidence="1">MPI-CAGE-CH-0235</strain>
    </source>
</reference>
<proteinExistence type="predicted"/>
<dbReference type="Proteomes" id="UP000813444">
    <property type="component" value="Unassembled WGS sequence"/>
</dbReference>
<sequence>MLHTAARKVPDWEKAAIIFNLSMFKRSQEGNTLKRRPVQDTASSIEQGDLEFLRLYSPGQSTDSAPPFPSEFDFDKFGLMVRKKYAVSALSNATESEGPVTHVQSVMETNPESHLASAPEETKPADERLSGLTGQHYSVERLYMKLSARTGTNWNGRGLSLEEENSNTALRLQLWLSMWANRLDDDSMNSMGLSKSPTTRTITPTYTLRETGFDGGGNSNRLLYLEMVHGGGTRPTDPRLIWPGNFATQDGGSGHPPIRAYLLNHEIFFDKFILPELCALNKASNVWYERLEFGAEPDGTNIDNDTIKTDSPSRDARAAAASSKVVWSYRESVRRIDLSGNDHADMLQLASAGGGELTWDMARSVLESWRTLCGWLLRIFSQPNALEWTM</sequence>
<name>A0A8K0SBU5_9HYPO</name>
<accession>A0A8K0SBU5</accession>
<evidence type="ECO:0000313" key="2">
    <source>
        <dbReference type="Proteomes" id="UP000813444"/>
    </source>
</evidence>
<dbReference type="EMBL" id="JAGPNK010000032">
    <property type="protein sequence ID" value="KAH7303525.1"/>
    <property type="molecule type" value="Genomic_DNA"/>
</dbReference>
<evidence type="ECO:0000313" key="1">
    <source>
        <dbReference type="EMBL" id="KAH7303525.1"/>
    </source>
</evidence>
<gene>
    <name evidence="1" type="ORF">B0I35DRAFT_485101</name>
</gene>
<dbReference type="AlphaFoldDB" id="A0A8K0SBU5"/>
<keyword evidence="2" id="KW-1185">Reference proteome</keyword>